<dbReference type="AlphaFoldDB" id="N6UXF0"/>
<comment type="caution">
    <text evidence="1">The sequence shown here is derived from an EMBL/GenBank/DDBJ whole genome shotgun (WGS) entry which is preliminary data.</text>
</comment>
<proteinExistence type="predicted"/>
<sequence>MPRRSDASEAFREQREKAVGIDIAHNLGIALAVGNVPPVDHGHADCQLGGHFDLDIAIPALEELRLEEIGDNRGIVQRAAVRTVLLDIEALEELQHFDHGLGRRRADGRHAGDAILAGQQLVGDIERHHDDRHARAEHDIGRFRVDIDVEFRGRRDVAALEEAAAHHDEFAHAPDDIRRLLEGHCDIGHRTKRAERDGAFRLLAQRVDDEIDRMTGLQLHGRFGQLRTIEAGLAVDMLGGHQLALERRVGAGKNLHVAAIAEFADDTGIAARQPQRHVTCDGRNTEHVDFLAASEGEKDCGGIVLTRVRIDDDFSGFGHVCNFPPVQIERLCRESCPALSSARPQCRQTILRRAIRSRKCEGAMPCAQRRVLPY</sequence>
<reference evidence="1 2" key="1">
    <citation type="journal article" date="2012" name="BMC Genomics">
        <title>Genomic basis of broad host range and environmental adaptability of Rhizobium tropici CIAT 899 and Rhizobium sp. PRF 81 which are used in inoculants for common bean (Phaseolus vulgaris L.).</title>
        <authorList>
            <person name="Ormeno-Orrillo E."/>
            <person name="Menna P."/>
            <person name="Almeida L.G."/>
            <person name="Ollero F.J."/>
            <person name="Nicolas M.F."/>
            <person name="Pains Rodrigues E."/>
            <person name="Shigueyoshi Nakatani A."/>
            <person name="Silva Batista J.S."/>
            <person name="Oliveira Chueire L.M."/>
            <person name="Souza R.C."/>
            <person name="Ribeiro Vasconcelos A.T."/>
            <person name="Megias M."/>
            <person name="Hungria M."/>
            <person name="Martinez-Romero E."/>
        </authorList>
    </citation>
    <scope>NUCLEOTIDE SEQUENCE [LARGE SCALE GENOMIC DNA]</scope>
    <source>
        <strain evidence="1 2">PRF 81</strain>
    </source>
</reference>
<evidence type="ECO:0000313" key="1">
    <source>
        <dbReference type="EMBL" id="ENN86355.1"/>
    </source>
</evidence>
<accession>N6UXF0</accession>
<evidence type="ECO:0000313" key="2">
    <source>
        <dbReference type="Proteomes" id="UP000012429"/>
    </source>
</evidence>
<gene>
    <name evidence="1" type="ORF">RHSP_20179</name>
</gene>
<dbReference type="EMBL" id="AQHN01000070">
    <property type="protein sequence ID" value="ENN86355.1"/>
    <property type="molecule type" value="Genomic_DNA"/>
</dbReference>
<protein>
    <submittedName>
        <fullName evidence="1">Uncharacterized protein</fullName>
    </submittedName>
</protein>
<keyword evidence="2" id="KW-1185">Reference proteome</keyword>
<dbReference type="Proteomes" id="UP000012429">
    <property type="component" value="Unassembled WGS sequence"/>
</dbReference>
<dbReference type="PATRIC" id="fig|363754.4.peg.3925"/>
<organism evidence="1 2">
    <name type="scientific">Rhizobium freirei PRF 81</name>
    <dbReference type="NCBI Taxonomy" id="363754"/>
    <lineage>
        <taxon>Bacteria</taxon>
        <taxon>Pseudomonadati</taxon>
        <taxon>Pseudomonadota</taxon>
        <taxon>Alphaproteobacteria</taxon>
        <taxon>Hyphomicrobiales</taxon>
        <taxon>Rhizobiaceae</taxon>
        <taxon>Rhizobium/Agrobacterium group</taxon>
        <taxon>Rhizobium</taxon>
    </lineage>
</organism>
<name>N6UXF0_9HYPH</name>
<dbReference type="STRING" id="363754.RHSP_20179"/>